<dbReference type="InterPro" id="IPR020610">
    <property type="entry name" value="Thiolase_AS"/>
</dbReference>
<dbReference type="PANTHER" id="PTHR18919:SF107">
    <property type="entry name" value="ACETYL-COA ACETYLTRANSFERASE, CYTOSOLIC"/>
    <property type="match status" value="1"/>
</dbReference>
<dbReference type="NCBIfam" id="TIGR01930">
    <property type="entry name" value="AcCoA-C-Actrans"/>
    <property type="match status" value="1"/>
</dbReference>
<evidence type="ECO:0008006" key="10">
    <source>
        <dbReference type="Google" id="ProtNLM"/>
    </source>
</evidence>
<keyword evidence="3 5" id="KW-0012">Acyltransferase</keyword>
<dbReference type="AlphaFoldDB" id="A0A507F7H3"/>
<gene>
    <name evidence="8" type="ORF">CcCBS67573_g05913</name>
</gene>
<protein>
    <recommendedName>
        <fullName evidence="10">Acetyl-CoA C-acetyltransferase</fullName>
    </recommendedName>
</protein>
<keyword evidence="2 5" id="KW-0808">Transferase</keyword>
<dbReference type="Gene3D" id="3.40.47.10">
    <property type="match status" value="2"/>
</dbReference>
<feature type="active site" description="Proton acceptor" evidence="4">
    <location>
        <position position="353"/>
    </location>
</feature>
<dbReference type="PROSITE" id="PS00098">
    <property type="entry name" value="THIOLASE_1"/>
    <property type="match status" value="1"/>
</dbReference>
<evidence type="ECO:0000256" key="1">
    <source>
        <dbReference type="ARBA" id="ARBA00010982"/>
    </source>
</evidence>
<dbReference type="Pfam" id="PF00108">
    <property type="entry name" value="Thiolase_N"/>
    <property type="match status" value="1"/>
</dbReference>
<evidence type="ECO:0000256" key="5">
    <source>
        <dbReference type="RuleBase" id="RU003557"/>
    </source>
</evidence>
<feature type="domain" description="Thiolase N-terminal" evidence="6">
    <location>
        <begin position="7"/>
        <end position="267"/>
    </location>
</feature>
<dbReference type="InterPro" id="IPR016039">
    <property type="entry name" value="Thiolase-like"/>
</dbReference>
<comment type="caution">
    <text evidence="8">The sequence shown here is derived from an EMBL/GenBank/DDBJ whole genome shotgun (WGS) entry which is preliminary data.</text>
</comment>
<dbReference type="GO" id="GO:0005739">
    <property type="term" value="C:mitochondrion"/>
    <property type="evidence" value="ECO:0007669"/>
    <property type="project" value="TreeGrafter"/>
</dbReference>
<dbReference type="OrthoDB" id="5404651at2759"/>
<dbReference type="SUPFAM" id="SSF53901">
    <property type="entry name" value="Thiolase-like"/>
    <property type="match status" value="2"/>
</dbReference>
<feature type="active site" description="Proton acceptor" evidence="4">
    <location>
        <position position="383"/>
    </location>
</feature>
<evidence type="ECO:0000313" key="8">
    <source>
        <dbReference type="EMBL" id="TPX72072.1"/>
    </source>
</evidence>
<dbReference type="EMBL" id="QEAP01000231">
    <property type="protein sequence ID" value="TPX72072.1"/>
    <property type="molecule type" value="Genomic_DNA"/>
</dbReference>
<dbReference type="Proteomes" id="UP000320333">
    <property type="component" value="Unassembled WGS sequence"/>
</dbReference>
<feature type="active site" description="Acyl-thioester intermediate" evidence="4">
    <location>
        <position position="91"/>
    </location>
</feature>
<dbReference type="PANTHER" id="PTHR18919">
    <property type="entry name" value="ACETYL-COA C-ACYLTRANSFERASE"/>
    <property type="match status" value="1"/>
</dbReference>
<dbReference type="Pfam" id="PF02803">
    <property type="entry name" value="Thiolase_C"/>
    <property type="match status" value="1"/>
</dbReference>
<dbReference type="InterPro" id="IPR020617">
    <property type="entry name" value="Thiolase_C"/>
</dbReference>
<feature type="domain" description="Thiolase C-terminal" evidence="7">
    <location>
        <begin position="274"/>
        <end position="396"/>
    </location>
</feature>
<evidence type="ECO:0000259" key="6">
    <source>
        <dbReference type="Pfam" id="PF00108"/>
    </source>
</evidence>
<name>A0A507F7H3_9FUNG</name>
<proteinExistence type="inferred from homology"/>
<keyword evidence="9" id="KW-1185">Reference proteome</keyword>
<evidence type="ECO:0000259" key="7">
    <source>
        <dbReference type="Pfam" id="PF02803"/>
    </source>
</evidence>
<organism evidence="8 9">
    <name type="scientific">Chytriomyces confervae</name>
    <dbReference type="NCBI Taxonomy" id="246404"/>
    <lineage>
        <taxon>Eukaryota</taxon>
        <taxon>Fungi</taxon>
        <taxon>Fungi incertae sedis</taxon>
        <taxon>Chytridiomycota</taxon>
        <taxon>Chytridiomycota incertae sedis</taxon>
        <taxon>Chytridiomycetes</taxon>
        <taxon>Chytridiales</taxon>
        <taxon>Chytriomycetaceae</taxon>
        <taxon>Chytriomyces</taxon>
    </lineage>
</organism>
<evidence type="ECO:0000256" key="4">
    <source>
        <dbReference type="PIRSR" id="PIRSR000429-1"/>
    </source>
</evidence>
<sequence>MALPKKIFIVAAKRTAFGAFNGKLAHLTASELGGIASKAVVDSLPAGTPVHSVNYGNVLQTSRDAAYLSRHVGLRAGLGIEVPANTINRLCGSGFQSIVNGAQDIFSGDAEVALCGGTENMSQAPYVLRGVRTGTRYGVDQQLEDSLAHGLVDQYPKKVPMGITAENLAKKYNLTRQDADNYALSTQQRWAAANKNGNFKAEIVPIQIKSKKGVESFEVDEHPRPQTTIESLTKLPSVFIKETGTVTAGNASGISDGAASLIIASEDAVKKYNLKPLAEVLSWSFVGVEPTEMGIGPVPAIRTALKRAGLTLKDMSLVEVNEAFASQFLAVEKELGLDRAITNSNGGAIALGHPLGASGARIMTHLTHELQRTQGKYAIGSACIGGGQGIAVVIERC</sequence>
<dbReference type="InterPro" id="IPR020613">
    <property type="entry name" value="Thiolase_CS"/>
</dbReference>
<dbReference type="PROSITE" id="PS00737">
    <property type="entry name" value="THIOLASE_2"/>
    <property type="match status" value="1"/>
</dbReference>
<dbReference type="GO" id="GO:0003985">
    <property type="term" value="F:acetyl-CoA C-acetyltransferase activity"/>
    <property type="evidence" value="ECO:0007669"/>
    <property type="project" value="TreeGrafter"/>
</dbReference>
<dbReference type="InterPro" id="IPR020615">
    <property type="entry name" value="Thiolase_acyl_enz_int_AS"/>
</dbReference>
<reference evidence="8 9" key="1">
    <citation type="journal article" date="2019" name="Sci. Rep.">
        <title>Comparative genomics of chytrid fungi reveal insights into the obligate biotrophic and pathogenic lifestyle of Synchytrium endobioticum.</title>
        <authorList>
            <person name="van de Vossenberg B.T.L.H."/>
            <person name="Warris S."/>
            <person name="Nguyen H.D.T."/>
            <person name="van Gent-Pelzer M.P.E."/>
            <person name="Joly D.L."/>
            <person name="van de Geest H.C."/>
            <person name="Bonants P.J.M."/>
            <person name="Smith D.S."/>
            <person name="Levesque C.A."/>
            <person name="van der Lee T.A.J."/>
        </authorList>
    </citation>
    <scope>NUCLEOTIDE SEQUENCE [LARGE SCALE GENOMIC DNA]</scope>
    <source>
        <strain evidence="8 9">CBS 675.73</strain>
    </source>
</reference>
<evidence type="ECO:0000256" key="3">
    <source>
        <dbReference type="ARBA" id="ARBA00023315"/>
    </source>
</evidence>
<dbReference type="PROSITE" id="PS00099">
    <property type="entry name" value="THIOLASE_3"/>
    <property type="match status" value="1"/>
</dbReference>
<dbReference type="InterPro" id="IPR020616">
    <property type="entry name" value="Thiolase_N"/>
</dbReference>
<dbReference type="FunFam" id="3.40.47.10:FF:000010">
    <property type="entry name" value="Acetyl-CoA acetyltransferase (Thiolase)"/>
    <property type="match status" value="1"/>
</dbReference>
<dbReference type="PIRSF" id="PIRSF000429">
    <property type="entry name" value="Ac-CoA_Ac_transf"/>
    <property type="match status" value="1"/>
</dbReference>
<dbReference type="GO" id="GO:0006635">
    <property type="term" value="P:fatty acid beta-oxidation"/>
    <property type="evidence" value="ECO:0007669"/>
    <property type="project" value="TreeGrafter"/>
</dbReference>
<evidence type="ECO:0000313" key="9">
    <source>
        <dbReference type="Proteomes" id="UP000320333"/>
    </source>
</evidence>
<dbReference type="CDD" id="cd00751">
    <property type="entry name" value="thiolase"/>
    <property type="match status" value="1"/>
</dbReference>
<dbReference type="STRING" id="246404.A0A507F7H3"/>
<accession>A0A507F7H3</accession>
<evidence type="ECO:0000256" key="2">
    <source>
        <dbReference type="ARBA" id="ARBA00022679"/>
    </source>
</evidence>
<dbReference type="InterPro" id="IPR002155">
    <property type="entry name" value="Thiolase"/>
</dbReference>
<comment type="similarity">
    <text evidence="1 5">Belongs to the thiolase-like superfamily. Thiolase family.</text>
</comment>